<dbReference type="AlphaFoldDB" id="A0A329UJA1"/>
<dbReference type="RefSeq" id="WP_112147658.1">
    <property type="nucleotide sequence ID" value="NZ_PRLE01000001.1"/>
</dbReference>
<dbReference type="SUPFAM" id="SSF47413">
    <property type="entry name" value="lambda repressor-like DNA-binding domains"/>
    <property type="match status" value="1"/>
</dbReference>
<proteinExistence type="predicted"/>
<dbReference type="InterPro" id="IPR001387">
    <property type="entry name" value="Cro/C1-type_HTH"/>
</dbReference>
<dbReference type="CDD" id="cd00093">
    <property type="entry name" value="HTH_XRE"/>
    <property type="match status" value="1"/>
</dbReference>
<dbReference type="PROSITE" id="PS50943">
    <property type="entry name" value="HTH_CROC1"/>
    <property type="match status" value="1"/>
</dbReference>
<dbReference type="InterPro" id="IPR010982">
    <property type="entry name" value="Lambda_DNA-bd_dom_sf"/>
</dbReference>
<accession>A0A329UJA1</accession>
<gene>
    <name evidence="2" type="ORF">C4N22_01015</name>
</gene>
<dbReference type="GO" id="GO:0003677">
    <property type="term" value="F:DNA binding"/>
    <property type="evidence" value="ECO:0007669"/>
    <property type="project" value="InterPro"/>
</dbReference>
<dbReference type="EMBL" id="PRLE01000001">
    <property type="protein sequence ID" value="RAW61299.1"/>
    <property type="molecule type" value="Genomic_DNA"/>
</dbReference>
<name>A0A329UJA1_9FIRM</name>
<dbReference type="Proteomes" id="UP000250583">
    <property type="component" value="Unassembled WGS sequence"/>
</dbReference>
<protein>
    <recommendedName>
        <fullName evidence="1">HTH cro/C1-type domain-containing protein</fullName>
    </recommendedName>
</protein>
<organism evidence="2 3">
    <name type="scientific">Faecalibacterium prausnitzii</name>
    <dbReference type="NCBI Taxonomy" id="853"/>
    <lineage>
        <taxon>Bacteria</taxon>
        <taxon>Bacillati</taxon>
        <taxon>Bacillota</taxon>
        <taxon>Clostridia</taxon>
        <taxon>Eubacteriales</taxon>
        <taxon>Oscillospiraceae</taxon>
        <taxon>Faecalibacterium</taxon>
    </lineage>
</organism>
<comment type="caution">
    <text evidence="2">The sequence shown here is derived from an EMBL/GenBank/DDBJ whole genome shotgun (WGS) entry which is preliminary data.</text>
</comment>
<dbReference type="Gene3D" id="1.10.260.40">
    <property type="entry name" value="lambda repressor-like DNA-binding domains"/>
    <property type="match status" value="1"/>
</dbReference>
<feature type="domain" description="HTH cro/C1-type" evidence="1">
    <location>
        <begin position="16"/>
        <end position="64"/>
    </location>
</feature>
<sequence>MTRKRFANLWHQMVIQKWTIRKMAKEIGMPERELGQKLNGKAEFTLKEMRALQAALGYHPLDYLFWEKQILPTSKADL</sequence>
<reference evidence="2 3" key="1">
    <citation type="submission" date="2018-02" db="EMBL/GenBank/DDBJ databases">
        <title>Complete genome sequencing of Faecalibacterium prausnitzii strains isolated from the human gut.</title>
        <authorList>
            <person name="Fitzgerald B.C."/>
            <person name="Shkoporov A.N."/>
            <person name="Ross P.R."/>
            <person name="Hill C."/>
        </authorList>
    </citation>
    <scope>NUCLEOTIDE SEQUENCE [LARGE SCALE GENOMIC DNA]</scope>
    <source>
        <strain evidence="2 3">APC923/61-1</strain>
    </source>
</reference>
<evidence type="ECO:0000313" key="3">
    <source>
        <dbReference type="Proteomes" id="UP000250583"/>
    </source>
</evidence>
<evidence type="ECO:0000259" key="1">
    <source>
        <dbReference type="PROSITE" id="PS50943"/>
    </source>
</evidence>
<evidence type="ECO:0000313" key="2">
    <source>
        <dbReference type="EMBL" id="RAW61299.1"/>
    </source>
</evidence>